<gene>
    <name evidence="10" type="ORF">TL08_16585</name>
</gene>
<proteinExistence type="predicted"/>
<feature type="region of interest" description="Disordered" evidence="7">
    <location>
        <begin position="1"/>
        <end position="56"/>
    </location>
</feature>
<dbReference type="PROSITE" id="PS50850">
    <property type="entry name" value="MFS"/>
    <property type="match status" value="1"/>
</dbReference>
<organism evidence="10 11">
    <name type="scientific">Actinoalloteichus hymeniacidonis</name>
    <dbReference type="NCBI Taxonomy" id="340345"/>
    <lineage>
        <taxon>Bacteria</taxon>
        <taxon>Bacillati</taxon>
        <taxon>Actinomycetota</taxon>
        <taxon>Actinomycetes</taxon>
        <taxon>Pseudonocardiales</taxon>
        <taxon>Pseudonocardiaceae</taxon>
        <taxon>Actinoalloteichus</taxon>
    </lineage>
</organism>
<dbReference type="GO" id="GO:0005886">
    <property type="term" value="C:plasma membrane"/>
    <property type="evidence" value="ECO:0007669"/>
    <property type="project" value="UniProtKB-SubCell"/>
</dbReference>
<accession>A0AAC9HR95</accession>
<evidence type="ECO:0000256" key="5">
    <source>
        <dbReference type="ARBA" id="ARBA00022989"/>
    </source>
</evidence>
<dbReference type="SUPFAM" id="SSF103473">
    <property type="entry name" value="MFS general substrate transporter"/>
    <property type="match status" value="1"/>
</dbReference>
<name>A0AAC9HR95_9PSEU</name>
<evidence type="ECO:0000259" key="9">
    <source>
        <dbReference type="PROSITE" id="PS50850"/>
    </source>
</evidence>
<keyword evidence="4 8" id="KW-0812">Transmembrane</keyword>
<dbReference type="Pfam" id="PF05977">
    <property type="entry name" value="MFS_3"/>
    <property type="match status" value="1"/>
</dbReference>
<evidence type="ECO:0000256" key="6">
    <source>
        <dbReference type="ARBA" id="ARBA00023136"/>
    </source>
</evidence>
<dbReference type="PANTHER" id="PTHR23513:SF6">
    <property type="entry name" value="MAJOR FACILITATOR SUPERFAMILY ASSOCIATED DOMAIN-CONTAINING PROTEIN"/>
    <property type="match status" value="1"/>
</dbReference>
<evidence type="ECO:0000256" key="8">
    <source>
        <dbReference type="SAM" id="Phobius"/>
    </source>
</evidence>
<evidence type="ECO:0000256" key="7">
    <source>
        <dbReference type="SAM" id="MobiDB-lite"/>
    </source>
</evidence>
<dbReference type="CDD" id="cd06173">
    <property type="entry name" value="MFS_MefA_like"/>
    <property type="match status" value="1"/>
</dbReference>
<dbReference type="AlphaFoldDB" id="A0AAC9HR95"/>
<protein>
    <submittedName>
        <fullName evidence="10">Arabinose efflux permease family protein</fullName>
    </submittedName>
</protein>
<feature type="transmembrane region" description="Helical" evidence="8">
    <location>
        <begin position="363"/>
        <end position="382"/>
    </location>
</feature>
<evidence type="ECO:0000256" key="3">
    <source>
        <dbReference type="ARBA" id="ARBA00022475"/>
    </source>
</evidence>
<evidence type="ECO:0000313" key="11">
    <source>
        <dbReference type="Proteomes" id="UP000095210"/>
    </source>
</evidence>
<keyword evidence="5 8" id="KW-1133">Transmembrane helix</keyword>
<dbReference type="InterPro" id="IPR020846">
    <property type="entry name" value="MFS_dom"/>
</dbReference>
<dbReference type="KEGG" id="ahm:TL08_16585"/>
<keyword evidence="6 8" id="KW-0472">Membrane</keyword>
<feature type="transmembrane region" description="Helical" evidence="8">
    <location>
        <begin position="427"/>
        <end position="444"/>
    </location>
</feature>
<comment type="subcellular location">
    <subcellularLocation>
        <location evidence="1">Cell membrane</location>
        <topology evidence="1">Multi-pass membrane protein</topology>
    </subcellularLocation>
</comment>
<dbReference type="EMBL" id="CP014859">
    <property type="protein sequence ID" value="AOS64117.1"/>
    <property type="molecule type" value="Genomic_DNA"/>
</dbReference>
<dbReference type="Proteomes" id="UP000095210">
    <property type="component" value="Chromosome"/>
</dbReference>
<keyword evidence="11" id="KW-1185">Reference proteome</keyword>
<evidence type="ECO:0000256" key="2">
    <source>
        <dbReference type="ARBA" id="ARBA00022448"/>
    </source>
</evidence>
<feature type="transmembrane region" description="Helical" evidence="8">
    <location>
        <begin position="310"/>
        <end position="332"/>
    </location>
</feature>
<feature type="domain" description="Major facilitator superfamily (MFS) profile" evidence="9">
    <location>
        <begin position="63"/>
        <end position="453"/>
    </location>
</feature>
<dbReference type="GO" id="GO:0022857">
    <property type="term" value="F:transmembrane transporter activity"/>
    <property type="evidence" value="ECO:0007669"/>
    <property type="project" value="InterPro"/>
</dbReference>
<feature type="transmembrane region" description="Helical" evidence="8">
    <location>
        <begin position="141"/>
        <end position="168"/>
    </location>
</feature>
<reference evidence="11" key="1">
    <citation type="submission" date="2016-03" db="EMBL/GenBank/DDBJ databases">
        <title>Complete genome sequence of the type strain Actinoalloteichus hymeniacidonis DSM 45092.</title>
        <authorList>
            <person name="Schaffert L."/>
            <person name="Albersmeier A."/>
            <person name="Winkler A."/>
            <person name="Kalinowski J."/>
            <person name="Zotchev S."/>
            <person name="Ruckert C."/>
        </authorList>
    </citation>
    <scope>NUCLEOTIDE SEQUENCE [LARGE SCALE GENOMIC DNA]</scope>
    <source>
        <strain evidence="11">HPA177(T) (DSM 45092(T))</strain>
    </source>
</reference>
<dbReference type="PANTHER" id="PTHR23513">
    <property type="entry name" value="INTEGRAL MEMBRANE EFFLUX PROTEIN-RELATED"/>
    <property type="match status" value="1"/>
</dbReference>
<keyword evidence="3" id="KW-1003">Cell membrane</keyword>
<dbReference type="Gene3D" id="1.20.1250.20">
    <property type="entry name" value="MFS general substrate transporter like domains"/>
    <property type="match status" value="1"/>
</dbReference>
<feature type="transmembrane region" description="Helical" evidence="8">
    <location>
        <begin position="339"/>
        <end position="357"/>
    </location>
</feature>
<sequence length="467" mass="49017">MCNSPPMTADNAGHSAPATRPDAQSPPGTTTEAVPRRTEVSGSASEPSGERGKPVPAGSLGSSFWWLWTSSSLSNLADGILKIALPLVAVQLTRSPTLIAGLTVALTLPWLFFALPAGALADRLDRRRAMIGANLVRVTVLAGLVVSIVFDVGSIWVLYAIALCIGITETIYDTSAQSIMPQVVRRDQLPRANGRLYAAELTTNEFVGPPLAGVLAVAGAAVAFAAPVGLWAAAVAALLLVRGRFRVARTKQTTMRADIAEGLRFLWNRRLLRTLAVLVGMHNFAANAVFAVLVLYAVGPESALGLSAPAFGLLMTATAAGGLAGSFIAEWVERTFDRGWTLAATILCGAIQFGVLVVTTDLILIAAAFFLGGAATMIWNVLTVSLRQRIVPDHLLGRVNSGYRLLAWGTMPLGAAMGGILAQLFGLSTVFLVMTIVLLAKLIGMRGVTTSAIVAAEQQANPTEPSR</sequence>
<evidence type="ECO:0000256" key="4">
    <source>
        <dbReference type="ARBA" id="ARBA00022692"/>
    </source>
</evidence>
<evidence type="ECO:0000256" key="1">
    <source>
        <dbReference type="ARBA" id="ARBA00004651"/>
    </source>
</evidence>
<feature type="transmembrane region" description="Helical" evidence="8">
    <location>
        <begin position="98"/>
        <end position="120"/>
    </location>
</feature>
<evidence type="ECO:0000313" key="10">
    <source>
        <dbReference type="EMBL" id="AOS64117.1"/>
    </source>
</evidence>
<keyword evidence="2" id="KW-0813">Transport</keyword>
<feature type="transmembrane region" description="Helical" evidence="8">
    <location>
        <begin position="403"/>
        <end position="421"/>
    </location>
</feature>
<dbReference type="InterPro" id="IPR036259">
    <property type="entry name" value="MFS_trans_sf"/>
</dbReference>
<dbReference type="InterPro" id="IPR010290">
    <property type="entry name" value="TM_effector"/>
</dbReference>
<feature type="transmembrane region" description="Helical" evidence="8">
    <location>
        <begin position="274"/>
        <end position="298"/>
    </location>
</feature>
<feature type="transmembrane region" description="Helical" evidence="8">
    <location>
        <begin position="211"/>
        <end position="241"/>
    </location>
</feature>